<dbReference type="SUPFAM" id="SSF53335">
    <property type="entry name" value="S-adenosyl-L-methionine-dependent methyltransferases"/>
    <property type="match status" value="1"/>
</dbReference>
<proteinExistence type="inferred from homology"/>
<sequence length="218" mass="24508">MYPNLNEDPSDARIVYPYAERNKEPVLQAISPYIQPRSRVFELASGSGQHIVHWAKAFPSAQFQPSEIDDPLLHASIRSYIGEHPNVLPPLTLNAASDADWTRAHSLVKETGAFDMVYVGNVLHIAPWEVTLGLAKNVPKLLAKPRGLFVVYGPFKRDGAFTTSSNEEFDRNLRQRNGDWGLRDISDVANEFAKYNLSLQDIKDMPANNFILVFANTR</sequence>
<evidence type="ECO:0000313" key="2">
    <source>
        <dbReference type="EMBL" id="TPX57908.1"/>
    </source>
</evidence>
<dbReference type="InterPro" id="IPR010342">
    <property type="entry name" value="DUF938"/>
</dbReference>
<evidence type="ECO:0000256" key="1">
    <source>
        <dbReference type="ARBA" id="ARBA00008308"/>
    </source>
</evidence>
<dbReference type="PANTHER" id="PTHR20974:SF0">
    <property type="entry name" value="UPF0585 PROTEIN CG18661"/>
    <property type="match status" value="1"/>
</dbReference>
<name>A0A507E455_9FUNG</name>
<keyword evidence="3" id="KW-1185">Reference proteome</keyword>
<accession>A0A507E455</accession>
<dbReference type="Proteomes" id="UP000318582">
    <property type="component" value="Unassembled WGS sequence"/>
</dbReference>
<evidence type="ECO:0000313" key="3">
    <source>
        <dbReference type="Proteomes" id="UP000318582"/>
    </source>
</evidence>
<dbReference type="InterPro" id="IPR029063">
    <property type="entry name" value="SAM-dependent_MTases_sf"/>
</dbReference>
<evidence type="ECO:0008006" key="4">
    <source>
        <dbReference type="Google" id="ProtNLM"/>
    </source>
</evidence>
<organism evidence="2 3">
    <name type="scientific">Powellomyces hirtus</name>
    <dbReference type="NCBI Taxonomy" id="109895"/>
    <lineage>
        <taxon>Eukaryota</taxon>
        <taxon>Fungi</taxon>
        <taxon>Fungi incertae sedis</taxon>
        <taxon>Chytridiomycota</taxon>
        <taxon>Chytridiomycota incertae sedis</taxon>
        <taxon>Chytridiomycetes</taxon>
        <taxon>Spizellomycetales</taxon>
        <taxon>Powellomycetaceae</taxon>
        <taxon>Powellomyces</taxon>
    </lineage>
</organism>
<gene>
    <name evidence="2" type="ORF">PhCBS80983_g03513</name>
</gene>
<reference evidence="2 3" key="1">
    <citation type="journal article" date="2019" name="Sci. Rep.">
        <title>Comparative genomics of chytrid fungi reveal insights into the obligate biotrophic and pathogenic lifestyle of Synchytrium endobioticum.</title>
        <authorList>
            <person name="van de Vossenberg B.T.L.H."/>
            <person name="Warris S."/>
            <person name="Nguyen H.D.T."/>
            <person name="van Gent-Pelzer M.P.E."/>
            <person name="Joly D.L."/>
            <person name="van de Geest H.C."/>
            <person name="Bonants P.J.M."/>
            <person name="Smith D.S."/>
            <person name="Levesque C.A."/>
            <person name="van der Lee T.A.J."/>
        </authorList>
    </citation>
    <scope>NUCLEOTIDE SEQUENCE [LARGE SCALE GENOMIC DNA]</scope>
    <source>
        <strain evidence="2 3">CBS 809.83</strain>
    </source>
</reference>
<dbReference type="EMBL" id="QEAQ01000045">
    <property type="protein sequence ID" value="TPX57908.1"/>
    <property type="molecule type" value="Genomic_DNA"/>
</dbReference>
<comment type="caution">
    <text evidence="2">The sequence shown here is derived from an EMBL/GenBank/DDBJ whole genome shotgun (WGS) entry which is preliminary data.</text>
</comment>
<dbReference type="Pfam" id="PF06080">
    <property type="entry name" value="DUF938"/>
    <property type="match status" value="1"/>
</dbReference>
<protein>
    <recommendedName>
        <fullName evidence="4">Methyltransferase domain-containing protein</fullName>
    </recommendedName>
</protein>
<dbReference type="PANTHER" id="PTHR20974">
    <property type="entry name" value="UPF0585 PROTEIN CG18661"/>
    <property type="match status" value="1"/>
</dbReference>
<dbReference type="Gene3D" id="3.40.50.150">
    <property type="entry name" value="Vaccinia Virus protein VP39"/>
    <property type="match status" value="1"/>
</dbReference>
<dbReference type="AlphaFoldDB" id="A0A507E455"/>
<comment type="similarity">
    <text evidence="1">Belongs to the UPF0585 family.</text>
</comment>